<sequence>MGLDDTEPQRAPGSTPEIAQDIQDSFQAVLDALDAARADLYASDELGGWAKGAPPSWSKRSRTAGSSGFTHPTSSPSAPPAPPPPRRAQPVGRGEGLEGVDPGGRPHVVPPVVLEPLRTGGIRGADTPRHVAVEPLWSRGARLTPVPPPLPVKPRMASGAGPAQTVPPLVFPPRAAPQAGAYRRTGPPPETTVPVTPQRPAPPSDQLSGPYPEAPTPLARARARDRSRGWRRFTARRATRVAGAFGAGAVSGLIIASWLLVDDNRPSAVPSPPSGQPDRPLPDSPAPPLPEIPGTGVLRQGDSGHGVYELQVRLLQVSNIYNGGAIDGRYGMEVRAAVARFQEQYGIRGDETGVYGDDTRHALMLRTK</sequence>
<feature type="compositionally biased region" description="Low complexity" evidence="1">
    <location>
        <begin position="99"/>
        <end position="111"/>
    </location>
</feature>
<evidence type="ECO:0000313" key="4">
    <source>
        <dbReference type="EMBL" id="MER6615757.1"/>
    </source>
</evidence>
<feature type="region of interest" description="Disordered" evidence="1">
    <location>
        <begin position="266"/>
        <end position="300"/>
    </location>
</feature>
<reference evidence="4 5" key="1">
    <citation type="submission" date="2024-06" db="EMBL/GenBank/DDBJ databases">
        <title>The Natural Products Discovery Center: Release of the First 8490 Sequenced Strains for Exploring Actinobacteria Biosynthetic Diversity.</title>
        <authorList>
            <person name="Kalkreuter E."/>
            <person name="Kautsar S.A."/>
            <person name="Yang D."/>
            <person name="Bader C.D."/>
            <person name="Teijaro C.N."/>
            <person name="Fluegel L."/>
            <person name="Davis C.M."/>
            <person name="Simpson J.R."/>
            <person name="Lauterbach L."/>
            <person name="Steele A.D."/>
            <person name="Gui C."/>
            <person name="Meng S."/>
            <person name="Li G."/>
            <person name="Viehrig K."/>
            <person name="Ye F."/>
            <person name="Su P."/>
            <person name="Kiefer A.F."/>
            <person name="Nichols A."/>
            <person name="Cepeda A.J."/>
            <person name="Yan W."/>
            <person name="Fan B."/>
            <person name="Jiang Y."/>
            <person name="Adhikari A."/>
            <person name="Zheng C.-J."/>
            <person name="Schuster L."/>
            <person name="Cowan T.M."/>
            <person name="Smanski M.J."/>
            <person name="Chevrette M.G."/>
            <person name="De Carvalho L.P.S."/>
            <person name="Shen B."/>
        </authorList>
    </citation>
    <scope>NUCLEOTIDE SEQUENCE [LARGE SCALE GENOMIC DNA]</scope>
    <source>
        <strain evidence="4 5">NPDC000837</strain>
    </source>
</reference>
<evidence type="ECO:0000313" key="5">
    <source>
        <dbReference type="Proteomes" id="UP001445472"/>
    </source>
</evidence>
<dbReference type="EMBL" id="JBEPBX010000018">
    <property type="protein sequence ID" value="MER6615757.1"/>
    <property type="molecule type" value="Genomic_DNA"/>
</dbReference>
<feature type="region of interest" description="Disordered" evidence="1">
    <location>
        <begin position="141"/>
        <end position="228"/>
    </location>
</feature>
<dbReference type="RefSeq" id="WP_351977262.1">
    <property type="nucleotide sequence ID" value="NZ_JBEPBX010000018.1"/>
</dbReference>
<evidence type="ECO:0000256" key="2">
    <source>
        <dbReference type="SAM" id="Phobius"/>
    </source>
</evidence>
<dbReference type="Gene3D" id="1.10.101.10">
    <property type="entry name" value="PGBD-like superfamily/PGBD"/>
    <property type="match status" value="1"/>
</dbReference>
<evidence type="ECO:0000259" key="3">
    <source>
        <dbReference type="Pfam" id="PF01471"/>
    </source>
</evidence>
<dbReference type="Pfam" id="PF01471">
    <property type="entry name" value="PG_binding_1"/>
    <property type="match status" value="1"/>
</dbReference>
<dbReference type="Proteomes" id="UP001445472">
    <property type="component" value="Unassembled WGS sequence"/>
</dbReference>
<accession>A0ABV1UZR4</accession>
<feature type="compositionally biased region" description="Pro residues" evidence="1">
    <location>
        <begin position="282"/>
        <end position="291"/>
    </location>
</feature>
<dbReference type="InterPro" id="IPR036365">
    <property type="entry name" value="PGBD-like_sf"/>
</dbReference>
<keyword evidence="2" id="KW-0472">Membrane</keyword>
<proteinExistence type="predicted"/>
<protein>
    <submittedName>
        <fullName evidence="4">Peptidoglycan-binding protein</fullName>
    </submittedName>
</protein>
<keyword evidence="2" id="KW-1133">Transmembrane helix</keyword>
<feature type="region of interest" description="Disordered" evidence="1">
    <location>
        <begin position="1"/>
        <end position="23"/>
    </location>
</feature>
<feature type="transmembrane region" description="Helical" evidence="2">
    <location>
        <begin position="241"/>
        <end position="261"/>
    </location>
</feature>
<feature type="region of interest" description="Disordered" evidence="1">
    <location>
        <begin position="43"/>
        <end position="111"/>
    </location>
</feature>
<dbReference type="InterPro" id="IPR002477">
    <property type="entry name" value="Peptidoglycan-bd-like"/>
</dbReference>
<evidence type="ECO:0000256" key="1">
    <source>
        <dbReference type="SAM" id="MobiDB-lite"/>
    </source>
</evidence>
<dbReference type="SUPFAM" id="SSF47090">
    <property type="entry name" value="PGBD-like"/>
    <property type="match status" value="1"/>
</dbReference>
<feature type="domain" description="Peptidoglycan binding-like" evidence="3">
    <location>
        <begin position="304"/>
        <end position="363"/>
    </location>
</feature>
<keyword evidence="5" id="KW-1185">Reference proteome</keyword>
<comment type="caution">
    <text evidence="4">The sequence shown here is derived from an EMBL/GenBank/DDBJ whole genome shotgun (WGS) entry which is preliminary data.</text>
</comment>
<name>A0ABV1UZR4_9ACTN</name>
<gene>
    <name evidence="4" type="ORF">ABT276_20825</name>
</gene>
<feature type="compositionally biased region" description="Pro residues" evidence="1">
    <location>
        <begin position="77"/>
        <end position="87"/>
    </location>
</feature>
<dbReference type="InterPro" id="IPR036366">
    <property type="entry name" value="PGBDSf"/>
</dbReference>
<organism evidence="4 5">
    <name type="scientific">Streptomyces xantholiticus</name>
    <dbReference type="NCBI Taxonomy" id="68285"/>
    <lineage>
        <taxon>Bacteria</taxon>
        <taxon>Bacillati</taxon>
        <taxon>Actinomycetota</taxon>
        <taxon>Actinomycetes</taxon>
        <taxon>Kitasatosporales</taxon>
        <taxon>Streptomycetaceae</taxon>
        <taxon>Streptomyces</taxon>
    </lineage>
</organism>
<feature type="compositionally biased region" description="Pro residues" evidence="1">
    <location>
        <begin position="186"/>
        <end position="203"/>
    </location>
</feature>
<keyword evidence="2" id="KW-0812">Transmembrane</keyword>